<feature type="domain" description="MBD" evidence="10">
    <location>
        <begin position="292"/>
        <end position="364"/>
    </location>
</feature>
<dbReference type="InterPro" id="IPR016177">
    <property type="entry name" value="DNA-bd_dom_sf"/>
</dbReference>
<dbReference type="InterPro" id="IPR011011">
    <property type="entry name" value="Znf_FYVE_PHD"/>
</dbReference>
<dbReference type="PANTHER" id="PTHR15856:SF51">
    <property type="entry name" value="MBD-R2"/>
    <property type="match status" value="1"/>
</dbReference>
<feature type="non-terminal residue" evidence="11">
    <location>
        <position position="1"/>
    </location>
</feature>
<evidence type="ECO:0000256" key="5">
    <source>
        <dbReference type="ARBA" id="ARBA00022833"/>
    </source>
</evidence>
<evidence type="ECO:0000256" key="3">
    <source>
        <dbReference type="ARBA" id="ARBA00022737"/>
    </source>
</evidence>
<feature type="compositionally biased region" description="Pro residues" evidence="8">
    <location>
        <begin position="374"/>
        <end position="386"/>
    </location>
</feature>
<evidence type="ECO:0000256" key="1">
    <source>
        <dbReference type="ARBA" id="ARBA00004123"/>
    </source>
</evidence>
<evidence type="ECO:0008006" key="13">
    <source>
        <dbReference type="Google" id="ProtNLM"/>
    </source>
</evidence>
<organism evidence="11 12">
    <name type="scientific">Callosobruchus maculatus</name>
    <name type="common">Southern cowpea weevil</name>
    <name type="synonym">Pulse bruchid</name>
    <dbReference type="NCBI Taxonomy" id="64391"/>
    <lineage>
        <taxon>Eukaryota</taxon>
        <taxon>Metazoa</taxon>
        <taxon>Ecdysozoa</taxon>
        <taxon>Arthropoda</taxon>
        <taxon>Hexapoda</taxon>
        <taxon>Insecta</taxon>
        <taxon>Pterygota</taxon>
        <taxon>Neoptera</taxon>
        <taxon>Endopterygota</taxon>
        <taxon>Coleoptera</taxon>
        <taxon>Polyphaga</taxon>
        <taxon>Cucujiformia</taxon>
        <taxon>Chrysomeloidea</taxon>
        <taxon>Chrysomelidae</taxon>
        <taxon>Bruchinae</taxon>
        <taxon>Bruchini</taxon>
        <taxon>Callosobruchus</taxon>
    </lineage>
</organism>
<dbReference type="InterPro" id="IPR043449">
    <property type="entry name" value="PHF20-like"/>
</dbReference>
<dbReference type="InterPro" id="IPR019786">
    <property type="entry name" value="Zinc_finger_PHD-type_CS"/>
</dbReference>
<feature type="compositionally biased region" description="Basic and acidic residues" evidence="8">
    <location>
        <begin position="558"/>
        <end position="577"/>
    </location>
</feature>
<feature type="compositionally biased region" description="Basic residues" evidence="8">
    <location>
        <begin position="205"/>
        <end position="221"/>
    </location>
</feature>
<comment type="subcellular location">
    <subcellularLocation>
        <location evidence="1">Nucleus</location>
    </subcellularLocation>
</comment>
<dbReference type="SUPFAM" id="SSF54171">
    <property type="entry name" value="DNA-binding domain"/>
    <property type="match status" value="1"/>
</dbReference>
<feature type="region of interest" description="Disordered" evidence="8">
    <location>
        <begin position="368"/>
        <end position="406"/>
    </location>
</feature>
<evidence type="ECO:0000256" key="4">
    <source>
        <dbReference type="ARBA" id="ARBA00022771"/>
    </source>
</evidence>
<keyword evidence="5" id="KW-0862">Zinc</keyword>
<dbReference type="SUPFAM" id="SSF54160">
    <property type="entry name" value="Chromo domain-like"/>
    <property type="match status" value="1"/>
</dbReference>
<dbReference type="CDD" id="cd20386">
    <property type="entry name" value="Tudor_PHF20-like"/>
    <property type="match status" value="1"/>
</dbReference>
<dbReference type="EMBL" id="CAACVG010002203">
    <property type="protein sequence ID" value="VEN36205.1"/>
    <property type="molecule type" value="Genomic_DNA"/>
</dbReference>
<dbReference type="Pfam" id="PF20826">
    <property type="entry name" value="PHD_5"/>
    <property type="match status" value="1"/>
</dbReference>
<feature type="compositionally biased region" description="Low complexity" evidence="8">
    <location>
        <begin position="678"/>
        <end position="690"/>
    </location>
</feature>
<dbReference type="InterPro" id="IPR001739">
    <property type="entry name" value="Methyl_CpG_DNA-bd"/>
</dbReference>
<dbReference type="GO" id="GO:0005634">
    <property type="term" value="C:nucleus"/>
    <property type="evidence" value="ECO:0007669"/>
    <property type="project" value="UniProtKB-SubCell"/>
</dbReference>
<accession>A0A653BLM9</accession>
<name>A0A653BLM9_CALMS</name>
<evidence type="ECO:0000256" key="7">
    <source>
        <dbReference type="PROSITE-ProRule" id="PRU00042"/>
    </source>
</evidence>
<keyword evidence="3" id="KW-0677">Repeat</keyword>
<feature type="region of interest" description="Disordered" evidence="8">
    <location>
        <begin position="468"/>
        <end position="707"/>
    </location>
</feature>
<evidence type="ECO:0000256" key="6">
    <source>
        <dbReference type="ARBA" id="ARBA00023242"/>
    </source>
</evidence>
<feature type="domain" description="C2H2-type" evidence="9">
    <location>
        <begin position="419"/>
        <end position="444"/>
    </location>
</feature>
<dbReference type="GO" id="GO:0003677">
    <property type="term" value="F:DNA binding"/>
    <property type="evidence" value="ECO:0007669"/>
    <property type="project" value="InterPro"/>
</dbReference>
<feature type="compositionally biased region" description="Polar residues" evidence="8">
    <location>
        <begin position="492"/>
        <end position="502"/>
    </location>
</feature>
<feature type="compositionally biased region" description="Acidic residues" evidence="8">
    <location>
        <begin position="389"/>
        <end position="406"/>
    </location>
</feature>
<evidence type="ECO:0000259" key="10">
    <source>
        <dbReference type="PROSITE" id="PS50982"/>
    </source>
</evidence>
<dbReference type="PROSITE" id="PS50982">
    <property type="entry name" value="MBD"/>
    <property type="match status" value="1"/>
</dbReference>
<protein>
    <recommendedName>
        <fullName evidence="13">MBD domain-containing protein</fullName>
    </recommendedName>
</protein>
<feature type="compositionally biased region" description="Basic and acidic residues" evidence="8">
    <location>
        <begin position="627"/>
        <end position="636"/>
    </location>
</feature>
<dbReference type="Gene3D" id="3.30.890.10">
    <property type="entry name" value="Methyl-cpg-binding Protein 2, Chain A"/>
    <property type="match status" value="1"/>
</dbReference>
<feature type="region of interest" description="Disordered" evidence="8">
    <location>
        <begin position="1"/>
        <end position="39"/>
    </location>
</feature>
<dbReference type="InterPro" id="IPR002999">
    <property type="entry name" value="Tudor"/>
</dbReference>
<feature type="compositionally biased region" description="Low complexity" evidence="8">
    <location>
        <begin position="650"/>
        <end position="661"/>
    </location>
</feature>
<evidence type="ECO:0000256" key="2">
    <source>
        <dbReference type="ARBA" id="ARBA00022723"/>
    </source>
</evidence>
<dbReference type="PANTHER" id="PTHR15856">
    <property type="entry name" value="PHD FINGER PROTEIN 20-RELATED"/>
    <property type="match status" value="1"/>
</dbReference>
<keyword evidence="4 7" id="KW-0863">Zinc-finger</keyword>
<dbReference type="Gene3D" id="3.30.40.10">
    <property type="entry name" value="Zinc/RING finger domain, C3HC4 (zinc finger)"/>
    <property type="match status" value="1"/>
</dbReference>
<proteinExistence type="predicted"/>
<dbReference type="AlphaFoldDB" id="A0A653BLM9"/>
<dbReference type="Gene3D" id="2.30.30.140">
    <property type="match status" value="2"/>
</dbReference>
<sequence>LKISSTEESTEESNQTIEDVKIKPKEEKLDNKEQPSTDQLSAVNNSDLIDFTINNRIEALDFNQEWYPAKILEVDHQENEVLIHFEKFSSKYDEWVSMTSSRLRPMQQTNETIEPVITAPPASIKVAGTTHQFEVGERCLAAWSNSQKFPATVSKVLENNTYEVLFDDGFVKTLKGHRMSKTGSKPLQASPLFEPIKSSKQDRREKKKKLNVASLFKKRQRGTGGSGSGGEASAEGEKPTKKVRHKAEPSTLATIPAAADTAVDDVQNWRPLWHKGRPVGTDAMLETGDGLKHTVIVPDPRLPEGWAKHLLRRNIKGGGVKWDTIITSPENRRFRSKHEVRVFLEANPTEGLNVNMFDFCLVRSKPKKVKQPPVETPEMPPEPAPVVEPQDDSQMIEEQDSQDEDNSNSLKILFEDNAYKCPIEGCGKNFRRENLAQMHVKHYHPEYTKFLDSTPNVADLAYARTVGENLDKSPGPSSRPPVLKPAVKASTPKASKLTQSPHSEMADLRPAGAQSPSISKSKDAEIIKLLNSKPSDKKESDMTQSHSLGIPPGGYPDLKLKDLLSKSEGVPKRDEFSKSFAASRPAGIKTLLPVARQQAGDSAMSQQQQQQQPSPDLPPATGKRKRVTSDNADHTGARSKHPRSTPPPSQTTEQPPSSLSPASVQHPIPVTGDNSVDPLPTAQPATAAPLPEDPPDSSKPDLPPNNIIIEGGEVIKIVRMKQEEIINCTCGYTEEDGLMIQCELCLCWQHAYCNNIERESQVPEKYICYICQNPFRERLSRKYYHDQDWLKQGILPTGSYHSRDEEQLQKRFEKLKKCHDLSGGLQELKDYMHSLAIKLKIAEMKNHPKLYLWAKMWEKNSLPEKVKEECDETKHKIENIENEDHQYIKTNDPEKQEKPDDAMLMMILKAGKEVMPKLDLNLLMDNNMSQLPIIPQPEAAIDSSVCRDNLLHHIRHQESLVEERLDDFEKQIDALEECMDMEVDMNYPKMRHSLQMLARDLEKLKEFSHTTTI</sequence>
<dbReference type="InterPro" id="IPR013083">
    <property type="entry name" value="Znf_RING/FYVE/PHD"/>
</dbReference>
<dbReference type="SUPFAM" id="SSF57903">
    <property type="entry name" value="FYVE/PHD zinc finger"/>
    <property type="match status" value="1"/>
</dbReference>
<evidence type="ECO:0000313" key="11">
    <source>
        <dbReference type="EMBL" id="VEN36205.1"/>
    </source>
</evidence>
<keyword evidence="6" id="KW-0539">Nucleus</keyword>
<dbReference type="CDD" id="cd20104">
    <property type="entry name" value="MBT_PHF20L1-like"/>
    <property type="match status" value="1"/>
</dbReference>
<reference evidence="11 12" key="1">
    <citation type="submission" date="2019-01" db="EMBL/GenBank/DDBJ databases">
        <authorList>
            <person name="Sayadi A."/>
        </authorList>
    </citation>
    <scope>NUCLEOTIDE SEQUENCE [LARGE SCALE GENOMIC DNA]</scope>
</reference>
<dbReference type="PROSITE" id="PS00028">
    <property type="entry name" value="ZINC_FINGER_C2H2_1"/>
    <property type="match status" value="1"/>
</dbReference>
<dbReference type="SUPFAM" id="SSF63748">
    <property type="entry name" value="Tudor/PWWP/MBT"/>
    <property type="match status" value="1"/>
</dbReference>
<dbReference type="Proteomes" id="UP000410492">
    <property type="component" value="Unassembled WGS sequence"/>
</dbReference>
<evidence type="ECO:0000256" key="8">
    <source>
        <dbReference type="SAM" id="MobiDB-lite"/>
    </source>
</evidence>
<dbReference type="GO" id="GO:0008270">
    <property type="term" value="F:zinc ion binding"/>
    <property type="evidence" value="ECO:0007669"/>
    <property type="project" value="UniProtKB-KW"/>
</dbReference>
<dbReference type="GO" id="GO:0006357">
    <property type="term" value="P:regulation of transcription by RNA polymerase II"/>
    <property type="evidence" value="ECO:0007669"/>
    <property type="project" value="TreeGrafter"/>
</dbReference>
<dbReference type="PROSITE" id="PS50157">
    <property type="entry name" value="ZINC_FINGER_C2H2_2"/>
    <property type="match status" value="1"/>
</dbReference>
<dbReference type="InterPro" id="IPR016197">
    <property type="entry name" value="Chromo-like_dom_sf"/>
</dbReference>
<dbReference type="Pfam" id="PF01429">
    <property type="entry name" value="MBD"/>
    <property type="match status" value="1"/>
</dbReference>
<feature type="compositionally biased region" description="Basic and acidic residues" evidence="8">
    <location>
        <begin position="18"/>
        <end position="35"/>
    </location>
</feature>
<keyword evidence="2" id="KW-0479">Metal-binding</keyword>
<dbReference type="PROSITE" id="PS01359">
    <property type="entry name" value="ZF_PHD_1"/>
    <property type="match status" value="1"/>
</dbReference>
<dbReference type="CDD" id="cd01396">
    <property type="entry name" value="MeCP2_MBD"/>
    <property type="match status" value="1"/>
</dbReference>
<evidence type="ECO:0000259" key="9">
    <source>
        <dbReference type="PROSITE" id="PS50157"/>
    </source>
</evidence>
<dbReference type="SMART" id="SM00333">
    <property type="entry name" value="TUDOR"/>
    <property type="match status" value="2"/>
</dbReference>
<feature type="region of interest" description="Disordered" evidence="8">
    <location>
        <begin position="180"/>
        <end position="249"/>
    </location>
</feature>
<keyword evidence="12" id="KW-1185">Reference proteome</keyword>
<dbReference type="GO" id="GO:0044545">
    <property type="term" value="C:NSL complex"/>
    <property type="evidence" value="ECO:0007669"/>
    <property type="project" value="TreeGrafter"/>
</dbReference>
<dbReference type="InterPro" id="IPR013087">
    <property type="entry name" value="Znf_C2H2_type"/>
</dbReference>
<dbReference type="OrthoDB" id="161570at2759"/>
<evidence type="ECO:0000313" key="12">
    <source>
        <dbReference type="Proteomes" id="UP000410492"/>
    </source>
</evidence>
<gene>
    <name evidence="11" type="ORF">CALMAC_LOCUS1891</name>
</gene>